<evidence type="ECO:0000313" key="3">
    <source>
        <dbReference type="EMBL" id="MDV2886018.1"/>
    </source>
</evidence>
<dbReference type="NCBIfam" id="NF005372">
    <property type="entry name" value="PRK06914.1"/>
    <property type="match status" value="1"/>
</dbReference>
<dbReference type="EMBL" id="JAWJAY010000002">
    <property type="protein sequence ID" value="MDV2886018.1"/>
    <property type="molecule type" value="Genomic_DNA"/>
</dbReference>
<dbReference type="SUPFAM" id="SSF51735">
    <property type="entry name" value="NAD(P)-binding Rossmann-fold domains"/>
    <property type="match status" value="1"/>
</dbReference>
<dbReference type="PANTHER" id="PTHR43313">
    <property type="entry name" value="SHORT-CHAIN DEHYDROGENASE/REDUCTASE FAMILY 9C"/>
    <property type="match status" value="1"/>
</dbReference>
<dbReference type="PANTHER" id="PTHR43313:SF1">
    <property type="entry name" value="3BETA-HYDROXYSTEROID DEHYDROGENASE DHS-16"/>
    <property type="match status" value="1"/>
</dbReference>
<evidence type="ECO:0000313" key="4">
    <source>
        <dbReference type="Proteomes" id="UP001285636"/>
    </source>
</evidence>
<dbReference type="PRINTS" id="PR00081">
    <property type="entry name" value="GDHRDH"/>
</dbReference>
<dbReference type="InterPro" id="IPR002347">
    <property type="entry name" value="SDR_fam"/>
</dbReference>
<organism evidence="3 4">
    <name type="scientific">Alkalihalophilus pseudofirmus</name>
    <name type="common">Bacillus pseudofirmus</name>
    <dbReference type="NCBI Taxonomy" id="79885"/>
    <lineage>
        <taxon>Bacteria</taxon>
        <taxon>Bacillati</taxon>
        <taxon>Bacillota</taxon>
        <taxon>Bacilli</taxon>
        <taxon>Bacillales</taxon>
        <taxon>Bacillaceae</taxon>
        <taxon>Alkalihalophilus</taxon>
    </lineage>
</organism>
<dbReference type="PRINTS" id="PR00080">
    <property type="entry name" value="SDRFAMILY"/>
</dbReference>
<dbReference type="PROSITE" id="PS00061">
    <property type="entry name" value="ADH_SHORT"/>
    <property type="match status" value="1"/>
</dbReference>
<dbReference type="InterPro" id="IPR036291">
    <property type="entry name" value="NAD(P)-bd_dom_sf"/>
</dbReference>
<dbReference type="GO" id="GO:0016491">
    <property type="term" value="F:oxidoreductase activity"/>
    <property type="evidence" value="ECO:0007669"/>
    <property type="project" value="TreeGrafter"/>
</dbReference>
<dbReference type="GO" id="GO:0008202">
    <property type="term" value="P:steroid metabolic process"/>
    <property type="evidence" value="ECO:0007669"/>
    <property type="project" value="TreeGrafter"/>
</dbReference>
<comment type="caution">
    <text evidence="3">The sequence shown here is derived from an EMBL/GenBank/DDBJ whole genome shotgun (WGS) entry which is preliminary data.</text>
</comment>
<proteinExistence type="inferred from homology"/>
<name>A0AAJ2NPC7_ALKPS</name>
<evidence type="ECO:0000256" key="1">
    <source>
        <dbReference type="ARBA" id="ARBA00006484"/>
    </source>
</evidence>
<reference evidence="3" key="1">
    <citation type="submission" date="2023-10" db="EMBL/GenBank/DDBJ databases">
        <title>Screening of Alkalihalophilus pseudofirmusBZ-TG-HK211 and Its Alleviation of Salt Stress on Rapeseed Growth.</title>
        <authorList>
            <person name="Zhao B."/>
            <person name="Guo T."/>
        </authorList>
    </citation>
    <scope>NUCLEOTIDE SEQUENCE</scope>
    <source>
        <strain evidence="3">BZ-TG-HK211</strain>
    </source>
</reference>
<dbReference type="Pfam" id="PF00106">
    <property type="entry name" value="adh_short"/>
    <property type="match status" value="1"/>
</dbReference>
<sequence length="282" mass="31270">MGHKRVVLITGANSGFGLLSSLSLAKRGCQVIAAVRDVKKSNELLDRAKREGTSHLIDVIQLDVTREDHIKEAFLYVESQYGQLNVLVNNAGYSAGGMIEKLEIEEWRKQLDTNLFGVITMTKTFLPLLKNGKGAKIINLGSISGRVGFPGLAPYVTSKFAIGGFSESLRLELLPQNIYVCLIEAGSFQTNIWNKGLESVCSKKNGMNDPFFDSIYQQAKQTAAGAQDPAEVIQLIVKISEAKKPKFRYHAGKGVRLLVLFKSILPWSLVEWLINKRLMKKK</sequence>
<dbReference type="AlphaFoldDB" id="A0AAJ2NPC7"/>
<dbReference type="CDD" id="cd05374">
    <property type="entry name" value="17beta-HSD-like_SDR_c"/>
    <property type="match status" value="1"/>
</dbReference>
<protein>
    <submittedName>
        <fullName evidence="3">SDR family oxidoreductase</fullName>
    </submittedName>
</protein>
<evidence type="ECO:0000256" key="2">
    <source>
        <dbReference type="RuleBase" id="RU000363"/>
    </source>
</evidence>
<dbReference type="Proteomes" id="UP001285636">
    <property type="component" value="Unassembled WGS sequence"/>
</dbReference>
<dbReference type="RefSeq" id="WP_323466921.1">
    <property type="nucleotide sequence ID" value="NZ_CP144224.1"/>
</dbReference>
<gene>
    <name evidence="3" type="ORF">RYX45_12580</name>
</gene>
<comment type="similarity">
    <text evidence="1 2">Belongs to the short-chain dehydrogenases/reductases (SDR) family.</text>
</comment>
<dbReference type="InterPro" id="IPR020904">
    <property type="entry name" value="Sc_DH/Rdtase_CS"/>
</dbReference>
<accession>A0AAJ2NPC7</accession>
<dbReference type="Gene3D" id="3.40.50.720">
    <property type="entry name" value="NAD(P)-binding Rossmann-like Domain"/>
    <property type="match status" value="1"/>
</dbReference>